<dbReference type="CDD" id="cd22584">
    <property type="entry name" value="Rcat_RBR_unk"/>
    <property type="match status" value="1"/>
</dbReference>
<keyword evidence="6" id="KW-0808">Transferase</keyword>
<comment type="cofactor">
    <cofactor evidence="2">
        <name>Zn(2+)</name>
        <dbReference type="ChEBI" id="CHEBI:29105"/>
    </cofactor>
</comment>
<evidence type="ECO:0000256" key="4">
    <source>
        <dbReference type="ARBA" id="ARBA00005884"/>
    </source>
</evidence>
<comment type="similarity">
    <text evidence="4">Belongs to the RBR family. Ariadne subfamily.</text>
</comment>
<keyword evidence="11" id="KW-0862">Zinc</keyword>
<evidence type="ECO:0000256" key="5">
    <source>
        <dbReference type="ARBA" id="ARBA00012251"/>
    </source>
</evidence>
<evidence type="ECO:0000256" key="7">
    <source>
        <dbReference type="ARBA" id="ARBA00022723"/>
    </source>
</evidence>
<evidence type="ECO:0000256" key="6">
    <source>
        <dbReference type="ARBA" id="ARBA00022679"/>
    </source>
</evidence>
<comment type="catalytic activity">
    <reaction evidence="1">
        <text>[E2 ubiquitin-conjugating enzyme]-S-ubiquitinyl-L-cysteine + [acceptor protein]-L-lysine = [E2 ubiquitin-conjugating enzyme]-L-cysteine + [acceptor protein]-N(6)-ubiquitinyl-L-lysine.</text>
        <dbReference type="EC" id="2.3.2.31"/>
    </reaction>
</comment>
<keyword evidence="8" id="KW-0677">Repeat</keyword>
<accession>A0A9R0IXW5</accession>
<evidence type="ECO:0000313" key="16">
    <source>
        <dbReference type="Proteomes" id="UP000813463"/>
    </source>
</evidence>
<evidence type="ECO:0000256" key="11">
    <source>
        <dbReference type="ARBA" id="ARBA00022833"/>
    </source>
</evidence>
<dbReference type="KEGG" id="soe:110796789"/>
<dbReference type="GO" id="GO:0008270">
    <property type="term" value="F:zinc ion binding"/>
    <property type="evidence" value="ECO:0007669"/>
    <property type="project" value="UniProtKB-KW"/>
</dbReference>
<evidence type="ECO:0000256" key="1">
    <source>
        <dbReference type="ARBA" id="ARBA00001798"/>
    </source>
</evidence>
<dbReference type="InterPro" id="IPR002867">
    <property type="entry name" value="IBR_dom"/>
</dbReference>
<protein>
    <recommendedName>
        <fullName evidence="5">RBR-type E3 ubiquitin transferase</fullName>
        <ecNumber evidence="5">2.3.2.31</ecNumber>
    </recommendedName>
</protein>
<dbReference type="RefSeq" id="XP_021857564.2">
    <property type="nucleotide sequence ID" value="XM_022001872.2"/>
</dbReference>
<dbReference type="InterPro" id="IPR031127">
    <property type="entry name" value="E3_UB_ligase_RBR"/>
</dbReference>
<evidence type="ECO:0000256" key="13">
    <source>
        <dbReference type="SAM" id="MobiDB-lite"/>
    </source>
</evidence>
<evidence type="ECO:0000256" key="2">
    <source>
        <dbReference type="ARBA" id="ARBA00001947"/>
    </source>
</evidence>
<feature type="domain" description="RING-type" evidence="15">
    <location>
        <begin position="228"/>
        <end position="436"/>
    </location>
</feature>
<dbReference type="GO" id="GO:0016567">
    <property type="term" value="P:protein ubiquitination"/>
    <property type="evidence" value="ECO:0007669"/>
    <property type="project" value="InterPro"/>
</dbReference>
<dbReference type="GO" id="GO:0006511">
    <property type="term" value="P:ubiquitin-dependent protein catabolic process"/>
    <property type="evidence" value="ECO:0000318"/>
    <property type="project" value="GO_Central"/>
</dbReference>
<dbReference type="GO" id="GO:0000151">
    <property type="term" value="C:ubiquitin ligase complex"/>
    <property type="evidence" value="ECO:0000318"/>
    <property type="project" value="GO_Central"/>
</dbReference>
<evidence type="ECO:0000256" key="9">
    <source>
        <dbReference type="ARBA" id="ARBA00022771"/>
    </source>
</evidence>
<evidence type="ECO:0000259" key="15">
    <source>
        <dbReference type="PROSITE" id="PS51873"/>
    </source>
</evidence>
<evidence type="ECO:0000256" key="3">
    <source>
        <dbReference type="ARBA" id="ARBA00003976"/>
    </source>
</evidence>
<proteinExistence type="inferred from homology"/>
<dbReference type="PANTHER" id="PTHR11685">
    <property type="entry name" value="RBR FAMILY RING FINGER AND IBR DOMAIN-CONTAINING"/>
    <property type="match status" value="1"/>
</dbReference>
<dbReference type="PROSITE" id="PS00518">
    <property type="entry name" value="ZF_RING_1"/>
    <property type="match status" value="1"/>
</dbReference>
<dbReference type="Gene3D" id="1.20.120.1750">
    <property type="match status" value="1"/>
</dbReference>
<dbReference type="PROSITE" id="PS51873">
    <property type="entry name" value="TRIAD"/>
    <property type="match status" value="1"/>
</dbReference>
<keyword evidence="10" id="KW-0833">Ubl conjugation pathway</keyword>
<sequence>METPSPLIVQKNLPQFYKTLKPESTSISSKFEPIDLEKPQFHPSSSSLGNKTADNHQKFVSDVLIFQVNDRHYGKFKNKASSSTARNVVIDLNDDNYGGKGGGAVLVVDDDDDCIFVKREKSSTPKGNNKKDPICIEEFKELKPKLGKNFSIGIHDFNSVQCVDDYDDDNDEIRIINVKPSSSTFSLSTRKRRKPFSGPSVSEIGESSGSKFEGNDEMVSEIDDPIEMTFLCEICADSKPQKEAFSIKGCSHSYCSDCMKTYVASKLQDGVSLINCPAPSCSGVLEPEYCREILPFEVFVRWGNLLCESVILASQKFYCPFKDCSALLVDDGSEKVTMSECPSCFRMFCAQCRVGWHAGIECAEYQSLSKDERDKDDIMLRKLAKSKNWQRCPKCKYYVEKSEGCLYMKCRCGVAFCYNCGSINTDHRYHNCKKCGR</sequence>
<keyword evidence="16" id="KW-1185">Reference proteome</keyword>
<evidence type="ECO:0000256" key="10">
    <source>
        <dbReference type="ARBA" id="ARBA00022786"/>
    </source>
</evidence>
<dbReference type="Pfam" id="PF00097">
    <property type="entry name" value="zf-C3HC4"/>
    <property type="match status" value="1"/>
</dbReference>
<dbReference type="Gene3D" id="3.30.40.10">
    <property type="entry name" value="Zinc/RING finger domain, C3HC4 (zinc finger)"/>
    <property type="match status" value="1"/>
</dbReference>
<evidence type="ECO:0000256" key="8">
    <source>
        <dbReference type="ARBA" id="ARBA00022737"/>
    </source>
</evidence>
<dbReference type="EC" id="2.3.2.31" evidence="5"/>
<reference evidence="17" key="2">
    <citation type="submission" date="2025-08" db="UniProtKB">
        <authorList>
            <consortium name="RefSeq"/>
        </authorList>
    </citation>
    <scope>IDENTIFICATION</scope>
    <source>
        <tissue evidence="17">Leaf</tissue>
    </source>
</reference>
<feature type="region of interest" description="Disordered" evidence="13">
    <location>
        <begin position="189"/>
        <end position="216"/>
    </location>
</feature>
<dbReference type="InterPro" id="IPR001841">
    <property type="entry name" value="Znf_RING"/>
</dbReference>
<dbReference type="InterPro" id="IPR044066">
    <property type="entry name" value="TRIAD_supradom"/>
</dbReference>
<dbReference type="InterPro" id="IPR018957">
    <property type="entry name" value="Znf_C3HC4_RING-type"/>
</dbReference>
<dbReference type="InterPro" id="IPR017907">
    <property type="entry name" value="Znf_RING_CS"/>
</dbReference>
<evidence type="ECO:0000313" key="17">
    <source>
        <dbReference type="RefSeq" id="XP_021857564.2"/>
    </source>
</evidence>
<dbReference type="CDD" id="cd22582">
    <property type="entry name" value="BRcat_RBR_unk"/>
    <property type="match status" value="1"/>
</dbReference>
<name>A0A9R0IXW5_SPIOL</name>
<comment type="function">
    <text evidence="3">Might act as an E3 ubiquitin-protein ligase, or as part of E3 complex, which accepts ubiquitin from specific E2 ubiquitin-conjugating enzymes and then transfers it to substrates.</text>
</comment>
<gene>
    <name evidence="17" type="primary">LOC110796789</name>
</gene>
<reference evidence="16" key="1">
    <citation type="journal article" date="2021" name="Nat. Commun.">
        <title>Genomic analyses provide insights into spinach domestication and the genetic basis of agronomic traits.</title>
        <authorList>
            <person name="Cai X."/>
            <person name="Sun X."/>
            <person name="Xu C."/>
            <person name="Sun H."/>
            <person name="Wang X."/>
            <person name="Ge C."/>
            <person name="Zhang Z."/>
            <person name="Wang Q."/>
            <person name="Fei Z."/>
            <person name="Jiao C."/>
            <person name="Wang Q."/>
        </authorList>
    </citation>
    <scope>NUCLEOTIDE SEQUENCE [LARGE SCALE GENOMIC DNA]</scope>
    <source>
        <strain evidence="16">cv. Varoflay</strain>
    </source>
</reference>
<dbReference type="SUPFAM" id="SSF57850">
    <property type="entry name" value="RING/U-box"/>
    <property type="match status" value="3"/>
</dbReference>
<dbReference type="GO" id="GO:0031624">
    <property type="term" value="F:ubiquitin conjugating enzyme binding"/>
    <property type="evidence" value="ECO:0000318"/>
    <property type="project" value="GO_Central"/>
</dbReference>
<dbReference type="Proteomes" id="UP000813463">
    <property type="component" value="Chromosome 2"/>
</dbReference>
<organism evidence="16 17">
    <name type="scientific">Spinacia oleracea</name>
    <name type="common">Spinach</name>
    <dbReference type="NCBI Taxonomy" id="3562"/>
    <lineage>
        <taxon>Eukaryota</taxon>
        <taxon>Viridiplantae</taxon>
        <taxon>Streptophyta</taxon>
        <taxon>Embryophyta</taxon>
        <taxon>Tracheophyta</taxon>
        <taxon>Spermatophyta</taxon>
        <taxon>Magnoliopsida</taxon>
        <taxon>eudicotyledons</taxon>
        <taxon>Gunneridae</taxon>
        <taxon>Pentapetalae</taxon>
        <taxon>Caryophyllales</taxon>
        <taxon>Chenopodiaceae</taxon>
        <taxon>Chenopodioideae</taxon>
        <taxon>Anserineae</taxon>
        <taxon>Spinacia</taxon>
    </lineage>
</organism>
<dbReference type="InterPro" id="IPR013083">
    <property type="entry name" value="Znf_RING/FYVE/PHD"/>
</dbReference>
<feature type="domain" description="RING-type" evidence="14">
    <location>
        <begin position="232"/>
        <end position="277"/>
    </location>
</feature>
<dbReference type="Pfam" id="PF01485">
    <property type="entry name" value="IBR"/>
    <property type="match status" value="2"/>
</dbReference>
<evidence type="ECO:0000259" key="14">
    <source>
        <dbReference type="PROSITE" id="PS50089"/>
    </source>
</evidence>
<dbReference type="GO" id="GO:0005737">
    <property type="term" value="C:cytoplasm"/>
    <property type="evidence" value="ECO:0000318"/>
    <property type="project" value="GO_Central"/>
</dbReference>
<dbReference type="SMART" id="SM00647">
    <property type="entry name" value="IBR"/>
    <property type="match status" value="2"/>
</dbReference>
<dbReference type="GO" id="GO:0061630">
    <property type="term" value="F:ubiquitin protein ligase activity"/>
    <property type="evidence" value="ECO:0000318"/>
    <property type="project" value="GO_Central"/>
</dbReference>
<dbReference type="AlphaFoldDB" id="A0A9R0IXW5"/>
<evidence type="ECO:0000256" key="12">
    <source>
        <dbReference type="PROSITE-ProRule" id="PRU00175"/>
    </source>
</evidence>
<dbReference type="GeneID" id="110796789"/>
<keyword evidence="7" id="KW-0479">Metal-binding</keyword>
<dbReference type="PROSITE" id="PS50089">
    <property type="entry name" value="ZF_RING_2"/>
    <property type="match status" value="1"/>
</dbReference>
<keyword evidence="9 12" id="KW-0863">Zinc-finger</keyword>